<protein>
    <submittedName>
        <fullName evidence="10">Cloroperoxidase</fullName>
    </submittedName>
</protein>
<dbReference type="Gene3D" id="1.10.489.10">
    <property type="entry name" value="Chloroperoxidase-like"/>
    <property type="match status" value="1"/>
</dbReference>
<evidence type="ECO:0000256" key="4">
    <source>
        <dbReference type="ARBA" id="ARBA00022723"/>
    </source>
</evidence>
<keyword evidence="11" id="KW-1185">Reference proteome</keyword>
<accession>A0A6A6IX61</accession>
<evidence type="ECO:0000313" key="11">
    <source>
        <dbReference type="Proteomes" id="UP000800094"/>
    </source>
</evidence>
<dbReference type="PROSITE" id="PS51405">
    <property type="entry name" value="HEME_HALOPEROXIDASE"/>
    <property type="match status" value="1"/>
</dbReference>
<dbReference type="InterPro" id="IPR036851">
    <property type="entry name" value="Chloroperoxidase-like_sf"/>
</dbReference>
<dbReference type="PANTHER" id="PTHR33577">
    <property type="entry name" value="STERIGMATOCYSTIN BIOSYNTHESIS PEROXIDASE STCC-RELATED"/>
    <property type="match status" value="1"/>
</dbReference>
<name>A0A6A6IX61_9PLEO</name>
<dbReference type="InterPro" id="IPR000028">
    <property type="entry name" value="Chloroperoxidase"/>
</dbReference>
<proteinExistence type="inferred from homology"/>
<reference evidence="10" key="1">
    <citation type="journal article" date="2020" name="Stud. Mycol.">
        <title>101 Dothideomycetes genomes: a test case for predicting lifestyles and emergence of pathogens.</title>
        <authorList>
            <person name="Haridas S."/>
            <person name="Albert R."/>
            <person name="Binder M."/>
            <person name="Bloem J."/>
            <person name="Labutti K."/>
            <person name="Salamov A."/>
            <person name="Andreopoulos B."/>
            <person name="Baker S."/>
            <person name="Barry K."/>
            <person name="Bills G."/>
            <person name="Bluhm B."/>
            <person name="Cannon C."/>
            <person name="Castanera R."/>
            <person name="Culley D."/>
            <person name="Daum C."/>
            <person name="Ezra D."/>
            <person name="Gonzalez J."/>
            <person name="Henrissat B."/>
            <person name="Kuo A."/>
            <person name="Liang C."/>
            <person name="Lipzen A."/>
            <person name="Lutzoni F."/>
            <person name="Magnuson J."/>
            <person name="Mondo S."/>
            <person name="Nolan M."/>
            <person name="Ohm R."/>
            <person name="Pangilinan J."/>
            <person name="Park H.-J."/>
            <person name="Ramirez L."/>
            <person name="Alfaro M."/>
            <person name="Sun H."/>
            <person name="Tritt A."/>
            <person name="Yoshinaga Y."/>
            <person name="Zwiers L.-H."/>
            <person name="Turgeon B."/>
            <person name="Goodwin S."/>
            <person name="Spatafora J."/>
            <person name="Crous P."/>
            <person name="Grigoriev I."/>
        </authorList>
    </citation>
    <scope>NUCLEOTIDE SEQUENCE</scope>
    <source>
        <strain evidence="10">CBS 122368</strain>
    </source>
</reference>
<evidence type="ECO:0000256" key="7">
    <source>
        <dbReference type="ARBA" id="ARBA00025795"/>
    </source>
</evidence>
<organism evidence="10 11">
    <name type="scientific">Trematosphaeria pertusa</name>
    <dbReference type="NCBI Taxonomy" id="390896"/>
    <lineage>
        <taxon>Eukaryota</taxon>
        <taxon>Fungi</taxon>
        <taxon>Dikarya</taxon>
        <taxon>Ascomycota</taxon>
        <taxon>Pezizomycotina</taxon>
        <taxon>Dothideomycetes</taxon>
        <taxon>Pleosporomycetidae</taxon>
        <taxon>Pleosporales</taxon>
        <taxon>Massarineae</taxon>
        <taxon>Trematosphaeriaceae</taxon>
        <taxon>Trematosphaeria</taxon>
    </lineage>
</organism>
<comment type="cofactor">
    <cofactor evidence="1">
        <name>heme b</name>
        <dbReference type="ChEBI" id="CHEBI:60344"/>
    </cofactor>
</comment>
<dbReference type="GO" id="GO:0046872">
    <property type="term" value="F:metal ion binding"/>
    <property type="evidence" value="ECO:0007669"/>
    <property type="project" value="UniProtKB-KW"/>
</dbReference>
<evidence type="ECO:0000256" key="1">
    <source>
        <dbReference type="ARBA" id="ARBA00001970"/>
    </source>
</evidence>
<dbReference type="Proteomes" id="UP000800094">
    <property type="component" value="Unassembled WGS sequence"/>
</dbReference>
<sequence>MKLLSTFLVLSGVVTAQVNFDDWHPPVPGDFRSPCPALNSLANHGIIPRDGKNLTVPFLVKALPQALNLSVEVATIVASAGLRTSSDPASGVFTLDDLNKHNAIEHDASLTRRDYNLGGEKQNFCPKIFHEFLGYFKGKEQISIPLAAAARWGRVKTERCRNPKFSYTALNRFNSYSESAIYSELLRDPKTDTVPIEFIKIFFAQERLPYKEGWRPVNLINGFSLAADILQLSLNTPEERADSAGIEDGFVTSHGAMF</sequence>
<keyword evidence="6" id="KW-0408">Iron</keyword>
<evidence type="ECO:0000259" key="9">
    <source>
        <dbReference type="PROSITE" id="PS51405"/>
    </source>
</evidence>
<feature type="domain" description="Heme haloperoxidase family profile" evidence="9">
    <location>
        <begin position="19"/>
        <end position="231"/>
    </location>
</feature>
<dbReference type="AlphaFoldDB" id="A0A6A6IX61"/>
<dbReference type="OrthoDB" id="407298at2759"/>
<dbReference type="EMBL" id="ML987190">
    <property type="protein sequence ID" value="KAF2254974.1"/>
    <property type="molecule type" value="Genomic_DNA"/>
</dbReference>
<dbReference type="PANTHER" id="PTHR33577:SF9">
    <property type="entry name" value="PEROXIDASE STCC"/>
    <property type="match status" value="1"/>
</dbReference>
<dbReference type="SUPFAM" id="SSF47571">
    <property type="entry name" value="Cloroperoxidase"/>
    <property type="match status" value="1"/>
</dbReference>
<evidence type="ECO:0000256" key="3">
    <source>
        <dbReference type="ARBA" id="ARBA00022617"/>
    </source>
</evidence>
<keyword evidence="3" id="KW-0349">Heme</keyword>
<feature type="chain" id="PRO_5025610304" evidence="8">
    <location>
        <begin position="17"/>
        <end position="258"/>
    </location>
</feature>
<keyword evidence="2 10" id="KW-0575">Peroxidase</keyword>
<dbReference type="GO" id="GO:0004601">
    <property type="term" value="F:peroxidase activity"/>
    <property type="evidence" value="ECO:0007669"/>
    <property type="project" value="UniProtKB-KW"/>
</dbReference>
<evidence type="ECO:0000256" key="2">
    <source>
        <dbReference type="ARBA" id="ARBA00022559"/>
    </source>
</evidence>
<evidence type="ECO:0000256" key="6">
    <source>
        <dbReference type="ARBA" id="ARBA00023004"/>
    </source>
</evidence>
<dbReference type="RefSeq" id="XP_033689978.1">
    <property type="nucleotide sequence ID" value="XM_033823178.1"/>
</dbReference>
<keyword evidence="5" id="KW-0560">Oxidoreductase</keyword>
<comment type="similarity">
    <text evidence="7">Belongs to the chloroperoxidase family.</text>
</comment>
<evidence type="ECO:0000313" key="10">
    <source>
        <dbReference type="EMBL" id="KAF2254974.1"/>
    </source>
</evidence>
<keyword evidence="4" id="KW-0479">Metal-binding</keyword>
<evidence type="ECO:0000256" key="5">
    <source>
        <dbReference type="ARBA" id="ARBA00023002"/>
    </source>
</evidence>
<evidence type="ECO:0000256" key="8">
    <source>
        <dbReference type="SAM" id="SignalP"/>
    </source>
</evidence>
<gene>
    <name evidence="10" type="ORF">BU26DRAFT_416822</name>
</gene>
<dbReference type="Pfam" id="PF01328">
    <property type="entry name" value="Peroxidase_2"/>
    <property type="match status" value="1"/>
</dbReference>
<keyword evidence="8" id="KW-0732">Signal</keyword>
<dbReference type="GeneID" id="54576508"/>
<feature type="signal peptide" evidence="8">
    <location>
        <begin position="1"/>
        <end position="16"/>
    </location>
</feature>